<dbReference type="EMBL" id="VTZN01000004">
    <property type="protein sequence ID" value="KAA1251976.1"/>
    <property type="molecule type" value="Genomic_DNA"/>
</dbReference>
<dbReference type="InterPro" id="IPR000084">
    <property type="entry name" value="PE-PGRS_N"/>
</dbReference>
<name>A0A5B1BUG0_MYCSI</name>
<gene>
    <name evidence="2" type="ORF">F0Q45_01710</name>
</gene>
<proteinExistence type="predicted"/>
<comment type="caution">
    <text evidence="2">The sequence shown here is derived from an EMBL/GenBank/DDBJ whole genome shotgun (WGS) entry which is preliminary data.</text>
</comment>
<feature type="domain" description="PE" evidence="1">
    <location>
        <begin position="4"/>
        <end position="58"/>
    </location>
</feature>
<dbReference type="InterPro" id="IPR038332">
    <property type="entry name" value="PPE_sf"/>
</dbReference>
<dbReference type="Proteomes" id="UP000324701">
    <property type="component" value="Unassembled WGS sequence"/>
</dbReference>
<dbReference type="OrthoDB" id="4753018at2"/>
<keyword evidence="3" id="KW-1185">Reference proteome</keyword>
<reference evidence="2 3" key="1">
    <citation type="submission" date="2019-09" db="EMBL/GenBank/DDBJ databases">
        <title>Report of infection by Mycobacterium simiae a patient suffering from pulmonary tuberculosis.</title>
        <authorList>
            <person name="Mohanty P.S."/>
            <person name="Bansal A.K."/>
            <person name="Singh H."/>
            <person name="Sharma S."/>
            <person name="Patil S.A."/>
            <person name="Upadhaya P."/>
            <person name="Singh P.K."/>
            <person name="Kumar D."/>
            <person name="Kumar S."/>
            <person name="Singh R.K."/>
            <person name="Chaudhary B."/>
        </authorList>
    </citation>
    <scope>NUCLEOTIDE SEQUENCE [LARGE SCALE GENOMIC DNA]</scope>
    <source>
        <strain evidence="2 3">JAL-560-SIM</strain>
    </source>
</reference>
<evidence type="ECO:0000313" key="3">
    <source>
        <dbReference type="Proteomes" id="UP000324701"/>
    </source>
</evidence>
<organism evidence="2 3">
    <name type="scientific">Mycobacterium simiae</name>
    <name type="common">Mycobacterium habana</name>
    <dbReference type="NCBI Taxonomy" id="1784"/>
    <lineage>
        <taxon>Bacteria</taxon>
        <taxon>Bacillati</taxon>
        <taxon>Actinomycetota</taxon>
        <taxon>Actinomycetes</taxon>
        <taxon>Mycobacteriales</taxon>
        <taxon>Mycobacteriaceae</taxon>
        <taxon>Mycobacterium</taxon>
        <taxon>Mycobacterium simiae complex</taxon>
    </lineage>
</organism>
<sequence>MTLWVVPGGLAGAAASVEALSARLAAAHAAAGPVISAVVSPAADPVSLATAAGLSACATWPKRPNRAHNLAVVVDNHLVGAARANWVGLRL</sequence>
<protein>
    <submittedName>
        <fullName evidence="2">PE family protein</fullName>
    </submittedName>
</protein>
<dbReference type="Gene3D" id="1.10.287.850">
    <property type="entry name" value="HP0062-like domain"/>
    <property type="match status" value="1"/>
</dbReference>
<accession>A0A5B1BUG0</accession>
<dbReference type="AlphaFoldDB" id="A0A5B1BUG0"/>
<dbReference type="Pfam" id="PF00934">
    <property type="entry name" value="PE"/>
    <property type="match status" value="1"/>
</dbReference>
<evidence type="ECO:0000313" key="2">
    <source>
        <dbReference type="EMBL" id="KAA1251976.1"/>
    </source>
</evidence>
<evidence type="ECO:0000259" key="1">
    <source>
        <dbReference type="Pfam" id="PF00934"/>
    </source>
</evidence>
<dbReference type="SUPFAM" id="SSF140459">
    <property type="entry name" value="PE/PPE dimer-like"/>
    <property type="match status" value="1"/>
</dbReference>